<dbReference type="SUPFAM" id="SSF56808">
    <property type="entry name" value="Ribosomal protein L1"/>
    <property type="match status" value="1"/>
</dbReference>
<name>A0A1W0E3C1_9MICR</name>
<dbReference type="VEuPathDB" id="MicrosporidiaDB:EHP00_754"/>
<dbReference type="AlphaFoldDB" id="A0A1W0E3C1"/>
<dbReference type="InterPro" id="IPR023674">
    <property type="entry name" value="Ribosomal_uL1-like"/>
</dbReference>
<protein>
    <submittedName>
        <fullName evidence="1">RPL1</fullName>
    </submittedName>
</protein>
<organism evidence="1 2">
    <name type="scientific">Ecytonucleospora hepatopenaei</name>
    <dbReference type="NCBI Taxonomy" id="646526"/>
    <lineage>
        <taxon>Eukaryota</taxon>
        <taxon>Fungi</taxon>
        <taxon>Fungi incertae sedis</taxon>
        <taxon>Microsporidia</taxon>
        <taxon>Enterocytozoonidae</taxon>
        <taxon>Ecytonucleospora</taxon>
    </lineage>
</organism>
<sequence length="225" mass="25796">MAGNKLDDKMKIVSFLGNETLDPVVESILADAQANDNKIESIQIQIATKGYENRKDPKMTKEIKFPYHMRLKPGTCAIGDANAKEIADAHNIPFALITEYEGKTPDMVKKREKFMKGFSYFILCPGYNKAFNLKEILMKKKTHFMCNDNQKLPEVFDACRFTYKLKIKDWYSVSFPVGHTGQTKEQIVDNLKYGIQFLADNLKKGPLNIKDCYIKRTTGQKIKLH</sequence>
<dbReference type="Gene3D" id="3.30.190.20">
    <property type="match status" value="1"/>
</dbReference>
<dbReference type="Pfam" id="PF00687">
    <property type="entry name" value="Ribosomal_L1"/>
    <property type="match status" value="1"/>
</dbReference>
<accession>A0A1W0E3C1</accession>
<dbReference type="Gene3D" id="3.40.50.790">
    <property type="match status" value="1"/>
</dbReference>
<dbReference type="InterPro" id="IPR016095">
    <property type="entry name" value="Ribosomal_uL1_3-a/b-sand"/>
</dbReference>
<dbReference type="InterPro" id="IPR028364">
    <property type="entry name" value="Ribosomal_uL1/biogenesis"/>
</dbReference>
<gene>
    <name evidence="1" type="primary">RPL1</name>
    <name evidence="1" type="ORF">EHP00_754</name>
</gene>
<keyword evidence="2" id="KW-1185">Reference proteome</keyword>
<evidence type="ECO:0000313" key="2">
    <source>
        <dbReference type="Proteomes" id="UP000192758"/>
    </source>
</evidence>
<reference evidence="1 2" key="1">
    <citation type="journal article" date="2017" name="Environ. Microbiol.">
        <title>Decay of the glycolytic pathway and adaptation to intranuclear parasitism within Enterocytozoonidae microsporidia.</title>
        <authorList>
            <person name="Wiredu Boakye D."/>
            <person name="Jaroenlak P."/>
            <person name="Prachumwat A."/>
            <person name="Williams T.A."/>
            <person name="Bateman K.S."/>
            <person name="Itsathitphaisarn O."/>
            <person name="Sritunyalucksana K."/>
            <person name="Paszkiewicz K.H."/>
            <person name="Moore K.A."/>
            <person name="Stentiford G.D."/>
            <person name="Williams B.A."/>
        </authorList>
    </citation>
    <scope>NUCLEOTIDE SEQUENCE [LARGE SCALE GENOMIC DNA]</scope>
    <source>
        <strain evidence="1 2">TH1</strain>
    </source>
</reference>
<dbReference type="Proteomes" id="UP000192758">
    <property type="component" value="Unassembled WGS sequence"/>
</dbReference>
<comment type="caution">
    <text evidence="1">The sequence shown here is derived from an EMBL/GenBank/DDBJ whole genome shotgun (WGS) entry which is preliminary data.</text>
</comment>
<evidence type="ECO:0000313" key="1">
    <source>
        <dbReference type="EMBL" id="OQS53734.1"/>
    </source>
</evidence>
<dbReference type="STRING" id="646526.A0A1W0E3C1"/>
<dbReference type="OrthoDB" id="2449818at2759"/>
<proteinExistence type="predicted"/>
<dbReference type="EMBL" id="MNPJ01000026">
    <property type="protein sequence ID" value="OQS53734.1"/>
    <property type="molecule type" value="Genomic_DNA"/>
</dbReference>